<evidence type="ECO:0000313" key="5">
    <source>
        <dbReference type="EMBL" id="TDU73446.1"/>
    </source>
</evidence>
<dbReference type="CDD" id="cd04681">
    <property type="entry name" value="NUDIX_Hydrolase"/>
    <property type="match status" value="1"/>
</dbReference>
<dbReference type="PANTHER" id="PTHR43046">
    <property type="entry name" value="GDP-MANNOSE MANNOSYL HYDROLASE"/>
    <property type="match status" value="1"/>
</dbReference>
<dbReference type="Gene3D" id="3.90.79.10">
    <property type="entry name" value="Nucleoside Triphosphate Pyrophosphohydrolase"/>
    <property type="match status" value="1"/>
</dbReference>
<evidence type="ECO:0000256" key="2">
    <source>
        <dbReference type="ARBA" id="ARBA00022801"/>
    </source>
</evidence>
<protein>
    <submittedName>
        <fullName evidence="5">ADP-ribose pyrophosphatase</fullName>
    </submittedName>
</protein>
<reference evidence="5 6" key="1">
    <citation type="submission" date="2019-03" db="EMBL/GenBank/DDBJ databases">
        <title>Genomic Encyclopedia of Archaeal and Bacterial Type Strains, Phase II (KMG-II): from individual species to whole genera.</title>
        <authorList>
            <person name="Goeker M."/>
        </authorList>
    </citation>
    <scope>NUCLEOTIDE SEQUENCE [LARGE SCALE GENOMIC DNA]</scope>
    <source>
        <strain evidence="5 6">ATCC 25309</strain>
    </source>
</reference>
<dbReference type="InterPro" id="IPR015797">
    <property type="entry name" value="NUDIX_hydrolase-like_dom_sf"/>
</dbReference>
<evidence type="ECO:0000256" key="3">
    <source>
        <dbReference type="RuleBase" id="RU003476"/>
    </source>
</evidence>
<dbReference type="Pfam" id="PF00293">
    <property type="entry name" value="NUDIX"/>
    <property type="match status" value="1"/>
</dbReference>
<dbReference type="InterPro" id="IPR020084">
    <property type="entry name" value="NUDIX_hydrolase_CS"/>
</dbReference>
<name>A0A4R7S6V0_9BACT</name>
<dbReference type="GO" id="GO:0016787">
    <property type="term" value="F:hydrolase activity"/>
    <property type="evidence" value="ECO:0007669"/>
    <property type="project" value="UniProtKB-KW"/>
</dbReference>
<sequence>MITNSPYQYCSRCGSDEMTPASEREYVCGQCGYQHFITPFPAACALILDVNKRLLVTRRAHEPGLGKLGLPGGVIEPGETGEEAAARETREEVGLDIPPSAFRYFAALPNLYLFQDYLWPTIDLFYLAEVTDFASLKASPDEVSEMTTPKLAEVALDEFAFESNAEAVRRLQEYHV</sequence>
<proteinExistence type="inferred from homology"/>
<evidence type="ECO:0000313" key="6">
    <source>
        <dbReference type="Proteomes" id="UP000295662"/>
    </source>
</evidence>
<evidence type="ECO:0000256" key="1">
    <source>
        <dbReference type="ARBA" id="ARBA00001946"/>
    </source>
</evidence>
<dbReference type="PANTHER" id="PTHR43046:SF14">
    <property type="entry name" value="MUTT_NUDIX FAMILY PROTEIN"/>
    <property type="match status" value="1"/>
</dbReference>
<dbReference type="AlphaFoldDB" id="A0A4R7S6V0"/>
<dbReference type="InterPro" id="IPR000086">
    <property type="entry name" value="NUDIX_hydrolase_dom"/>
</dbReference>
<dbReference type="Proteomes" id="UP000295662">
    <property type="component" value="Unassembled WGS sequence"/>
</dbReference>
<feature type="domain" description="Nudix hydrolase" evidence="4">
    <location>
        <begin position="38"/>
        <end position="172"/>
    </location>
</feature>
<comment type="cofactor">
    <cofactor evidence="1">
        <name>Mg(2+)</name>
        <dbReference type="ChEBI" id="CHEBI:18420"/>
    </cofactor>
</comment>
<dbReference type="SUPFAM" id="SSF55811">
    <property type="entry name" value="Nudix"/>
    <property type="match status" value="1"/>
</dbReference>
<organism evidence="5 6">
    <name type="scientific">Prosthecobacter fusiformis</name>
    <dbReference type="NCBI Taxonomy" id="48464"/>
    <lineage>
        <taxon>Bacteria</taxon>
        <taxon>Pseudomonadati</taxon>
        <taxon>Verrucomicrobiota</taxon>
        <taxon>Verrucomicrobiia</taxon>
        <taxon>Verrucomicrobiales</taxon>
        <taxon>Verrucomicrobiaceae</taxon>
        <taxon>Prosthecobacter</taxon>
    </lineage>
</organism>
<dbReference type="PROSITE" id="PS00893">
    <property type="entry name" value="NUDIX_BOX"/>
    <property type="match status" value="1"/>
</dbReference>
<gene>
    <name evidence="5" type="ORF">EI77_01916</name>
</gene>
<dbReference type="PRINTS" id="PR00502">
    <property type="entry name" value="NUDIXFAMILY"/>
</dbReference>
<evidence type="ECO:0000259" key="4">
    <source>
        <dbReference type="PROSITE" id="PS51462"/>
    </source>
</evidence>
<comment type="similarity">
    <text evidence="3">Belongs to the Nudix hydrolase family.</text>
</comment>
<dbReference type="RefSeq" id="WP_133794981.1">
    <property type="nucleotide sequence ID" value="NZ_SOCA01000002.1"/>
</dbReference>
<dbReference type="EMBL" id="SOCA01000002">
    <property type="protein sequence ID" value="TDU73446.1"/>
    <property type="molecule type" value="Genomic_DNA"/>
</dbReference>
<comment type="caution">
    <text evidence="5">The sequence shown here is derived from an EMBL/GenBank/DDBJ whole genome shotgun (WGS) entry which is preliminary data.</text>
</comment>
<accession>A0A4R7S6V0</accession>
<dbReference type="InterPro" id="IPR020476">
    <property type="entry name" value="Nudix_hydrolase"/>
</dbReference>
<keyword evidence="2 3" id="KW-0378">Hydrolase</keyword>
<dbReference type="OrthoDB" id="9786141at2"/>
<keyword evidence="6" id="KW-1185">Reference proteome</keyword>
<dbReference type="PROSITE" id="PS51462">
    <property type="entry name" value="NUDIX"/>
    <property type="match status" value="1"/>
</dbReference>